<feature type="compositionally biased region" description="Low complexity" evidence="1">
    <location>
        <begin position="1174"/>
        <end position="1187"/>
    </location>
</feature>
<comment type="caution">
    <text evidence="3">The sequence shown here is derived from an EMBL/GenBank/DDBJ whole genome shotgun (WGS) entry which is preliminary data.</text>
</comment>
<evidence type="ECO:0000313" key="4">
    <source>
        <dbReference type="Proteomes" id="UP001497497"/>
    </source>
</evidence>
<protein>
    <submittedName>
        <fullName evidence="3">Uncharacterized protein</fullName>
    </submittedName>
</protein>
<feature type="chain" id="PRO_5043864351" evidence="2">
    <location>
        <begin position="23"/>
        <end position="1337"/>
    </location>
</feature>
<feature type="region of interest" description="Disordered" evidence="1">
    <location>
        <begin position="366"/>
        <end position="417"/>
    </location>
</feature>
<feature type="region of interest" description="Disordered" evidence="1">
    <location>
        <begin position="139"/>
        <end position="175"/>
    </location>
</feature>
<feature type="compositionally biased region" description="Polar residues" evidence="1">
    <location>
        <begin position="1055"/>
        <end position="1069"/>
    </location>
</feature>
<dbReference type="Proteomes" id="UP001497497">
    <property type="component" value="Unassembled WGS sequence"/>
</dbReference>
<feature type="region of interest" description="Disordered" evidence="1">
    <location>
        <begin position="767"/>
        <end position="792"/>
    </location>
</feature>
<feature type="signal peptide" evidence="2">
    <location>
        <begin position="1"/>
        <end position="22"/>
    </location>
</feature>
<reference evidence="3 4" key="1">
    <citation type="submission" date="2024-04" db="EMBL/GenBank/DDBJ databases">
        <authorList>
            <consortium name="Genoscope - CEA"/>
            <person name="William W."/>
        </authorList>
    </citation>
    <scope>NUCLEOTIDE SEQUENCE [LARGE SCALE GENOMIC DNA]</scope>
</reference>
<evidence type="ECO:0000256" key="1">
    <source>
        <dbReference type="SAM" id="MobiDB-lite"/>
    </source>
</evidence>
<feature type="compositionally biased region" description="Low complexity" evidence="1">
    <location>
        <begin position="950"/>
        <end position="1054"/>
    </location>
</feature>
<accession>A0AAV2IF18</accession>
<feature type="compositionally biased region" description="Polar residues" evidence="1">
    <location>
        <begin position="146"/>
        <end position="156"/>
    </location>
</feature>
<feature type="compositionally biased region" description="Polar residues" evidence="1">
    <location>
        <begin position="660"/>
        <end position="682"/>
    </location>
</feature>
<dbReference type="EMBL" id="CAXITT010000716">
    <property type="protein sequence ID" value="CAL1545503.1"/>
    <property type="molecule type" value="Genomic_DNA"/>
</dbReference>
<name>A0AAV2IF18_LYMST</name>
<evidence type="ECO:0000313" key="3">
    <source>
        <dbReference type="EMBL" id="CAL1545503.1"/>
    </source>
</evidence>
<feature type="compositionally biased region" description="Low complexity" evidence="1">
    <location>
        <begin position="157"/>
        <end position="175"/>
    </location>
</feature>
<organism evidence="3 4">
    <name type="scientific">Lymnaea stagnalis</name>
    <name type="common">Great pond snail</name>
    <name type="synonym">Helix stagnalis</name>
    <dbReference type="NCBI Taxonomy" id="6523"/>
    <lineage>
        <taxon>Eukaryota</taxon>
        <taxon>Metazoa</taxon>
        <taxon>Spiralia</taxon>
        <taxon>Lophotrochozoa</taxon>
        <taxon>Mollusca</taxon>
        <taxon>Gastropoda</taxon>
        <taxon>Heterobranchia</taxon>
        <taxon>Euthyneura</taxon>
        <taxon>Panpulmonata</taxon>
        <taxon>Hygrophila</taxon>
        <taxon>Lymnaeoidea</taxon>
        <taxon>Lymnaeidae</taxon>
        <taxon>Lymnaea</taxon>
    </lineage>
</organism>
<keyword evidence="2" id="KW-0732">Signal</keyword>
<proteinExistence type="predicted"/>
<gene>
    <name evidence="3" type="ORF">GSLYS_00018986001</name>
</gene>
<feature type="compositionally biased region" description="Polar residues" evidence="1">
    <location>
        <begin position="366"/>
        <end position="413"/>
    </location>
</feature>
<sequence length="1337" mass="145346">MTTLTHYFPVIFLVSTWSLSFAQQYYGSQAPPQVYPVQQQQNTAAWRQWYQQQQQQRQQQQQNAAAQAAYQRQLAAYNAARAAATRQQAPPVTAPQYNSYNKPAAPVAGLQQYPAGSNQQQPAAQYTQQQYQQYYQQQARLPPAQTQANPSYTLRTQQTAPASPQPYAQQPQPYAQQPQLYAQQPQPYAQQPAANSYYPTASGYTPATASGYTPSSSGYHPPAATGYHPPSSGHQGQAASIYHPPATTPPPSTTPAVPVELEVEYEQPTTTTTAAPRPAFSQWGQYRTSLKLPPTLNLRKSLNGLANSLGSLRLQIKITPRPRKQDALVKPQTSGGVNSATKTRMGHLLSAFKQVKDIVSVTHSQTGNLRSQQTSGVSPSQVNPSQVNPSQANPSQVNPSQANPSQVNPSQFSMGLEPPQAYFQTNFQQSNGPFTYTNTHPIADSGWRPVPMTTPFPHLFATSSGTLLITTSPSVTLTTEFLETEFPVTTTPAPVRQLATTTTRALDGGLPVMEFPQTPYDPSPYNVPTLPSPAPGRNDIMFNGLQGDPYKAELISTIKMLTNEIKTLSHGSEPSKNVVGINGYSSIPSVSRLGSGSHLYVSVPTYTLTGGGILGNGNFNYETLMSSGHAGNGAASFQNGAGSGNEYFNSNKNRLNSQTQYQENQAPRDWGTNTFPLGQSNYETTPTTAEAPPPPTSRDVFRTLYMDQHLAYVSNFTIPDYAPGQPAVKPTASKPEMPSQLSSLLGRLASKLAVPSAAGIVYTPVPPPIPSPVSSQVTQSTDPGSHRQQPHSKWDGLFQITTQQQEQLNQRRWLAQPLPLGTHGTQHHPQQPHHQHNPHFPQSLERTWQLPPTPQHQRSPNGHQQPLPQFPPPQNWAPPGHEMSRPQMAEKQPTPIHPNPMHPTFQVQPPPANPTLSPYQPLLQWDVRRPANELTTDAPLVASGQNPIGSQYNQQSPIQQQNPYQPQPAQSSGYNSYYPPQQPQQQQYTGQTQPQPQQQQYTGQPQPQQQLYAGQTQPQQQPNTGQTQPQQTGQPQPQQQQYAGQTQTGQFQQPSPATENLDPFSSQFDVNGLKPTIFNPHYQPPPPQPSPQQPQTQQPFGQSNPNEFAGILDQQGYGGQNPPAPANKVDFSAKGPNPIQLNQFLAQPMAPKETNSLSTNLDALLGTLLSSGASLGQQAQSKPKPTTKAPPSPASSLISDRLNDFILGPKSEFRSNAFSEIPTNGAAYDSLNPLAGFMGETPPPPTTTTPAPPGRNGDFLAGFIGVNKELSQPKTTAESFPPNIYMYDFQQTQPATPAPAPQQTNTDLANLGTQDLSALVKKLLGVLAVKQAAAGQG</sequence>
<feature type="region of interest" description="Disordered" evidence="1">
    <location>
        <begin position="819"/>
        <end position="1139"/>
    </location>
</feature>
<feature type="region of interest" description="Disordered" evidence="1">
    <location>
        <begin position="660"/>
        <end position="695"/>
    </location>
</feature>
<evidence type="ECO:0000256" key="2">
    <source>
        <dbReference type="SAM" id="SignalP"/>
    </source>
</evidence>
<feature type="region of interest" description="Disordered" evidence="1">
    <location>
        <begin position="1174"/>
        <end position="1198"/>
    </location>
</feature>
<feature type="region of interest" description="Disordered" evidence="1">
    <location>
        <begin position="212"/>
        <end position="255"/>
    </location>
</feature>
<keyword evidence="4" id="KW-1185">Reference proteome</keyword>
<feature type="compositionally biased region" description="Pro residues" evidence="1">
    <location>
        <begin position="1082"/>
        <end position="1092"/>
    </location>
</feature>